<organism evidence="4 5">
    <name type="scientific">Eleusine coracana subsp. coracana</name>
    <dbReference type="NCBI Taxonomy" id="191504"/>
    <lineage>
        <taxon>Eukaryota</taxon>
        <taxon>Viridiplantae</taxon>
        <taxon>Streptophyta</taxon>
        <taxon>Embryophyta</taxon>
        <taxon>Tracheophyta</taxon>
        <taxon>Spermatophyta</taxon>
        <taxon>Magnoliopsida</taxon>
        <taxon>Liliopsida</taxon>
        <taxon>Poales</taxon>
        <taxon>Poaceae</taxon>
        <taxon>PACMAD clade</taxon>
        <taxon>Chloridoideae</taxon>
        <taxon>Cynodonteae</taxon>
        <taxon>Eleusininae</taxon>
        <taxon>Eleusine</taxon>
    </lineage>
</organism>
<reference evidence="4" key="1">
    <citation type="journal article" date="2018" name="DNA Res.">
        <title>Multiple hybrid de novo genome assembly of finger millet, an orphan allotetraploid crop.</title>
        <authorList>
            <person name="Hatakeyama M."/>
            <person name="Aluri S."/>
            <person name="Balachadran M.T."/>
            <person name="Sivarajan S.R."/>
            <person name="Patrignani A."/>
            <person name="Gruter S."/>
            <person name="Poveda L."/>
            <person name="Shimizu-Inatsugi R."/>
            <person name="Baeten J."/>
            <person name="Francoijs K.J."/>
            <person name="Nataraja K.N."/>
            <person name="Reddy Y.A.N."/>
            <person name="Phadnis S."/>
            <person name="Ravikumar R.L."/>
            <person name="Schlapbach R."/>
            <person name="Sreeman S.M."/>
            <person name="Shimizu K.K."/>
        </authorList>
    </citation>
    <scope>NUCLEOTIDE SEQUENCE</scope>
</reference>
<feature type="transmembrane region" description="Helical" evidence="2">
    <location>
        <begin position="25"/>
        <end position="44"/>
    </location>
</feature>
<dbReference type="CDD" id="cd03801">
    <property type="entry name" value="GT4_PimA-like"/>
    <property type="match status" value="1"/>
</dbReference>
<comment type="caution">
    <text evidence="4">The sequence shown here is derived from an EMBL/GenBank/DDBJ whole genome shotgun (WGS) entry which is preliminary data.</text>
</comment>
<dbReference type="InterPro" id="IPR001296">
    <property type="entry name" value="Glyco_trans_1"/>
</dbReference>
<dbReference type="EMBL" id="BQKI01000095">
    <property type="protein sequence ID" value="GJN37881.1"/>
    <property type="molecule type" value="Genomic_DNA"/>
</dbReference>
<dbReference type="PANTHER" id="PTHR47252">
    <property type="entry name" value="GLYCOSYLTRANSFERASE"/>
    <property type="match status" value="1"/>
</dbReference>
<evidence type="ECO:0000313" key="4">
    <source>
        <dbReference type="EMBL" id="GJN37881.1"/>
    </source>
</evidence>
<dbReference type="PANTHER" id="PTHR47252:SF4">
    <property type="entry name" value="GLYCOSYLTRANSFERASE"/>
    <property type="match status" value="1"/>
</dbReference>
<dbReference type="SUPFAM" id="SSF53756">
    <property type="entry name" value="UDP-Glycosyltransferase/glycogen phosphorylase"/>
    <property type="match status" value="1"/>
</dbReference>
<keyword evidence="1" id="KW-0808">Transferase</keyword>
<dbReference type="GO" id="GO:0016757">
    <property type="term" value="F:glycosyltransferase activity"/>
    <property type="evidence" value="ECO:0007669"/>
    <property type="project" value="UniProtKB-KW"/>
</dbReference>
<evidence type="ECO:0000259" key="3">
    <source>
        <dbReference type="Pfam" id="PF00534"/>
    </source>
</evidence>
<dbReference type="AlphaFoldDB" id="A0AAV5FT00"/>
<gene>
    <name evidence="4" type="primary">gb26878</name>
    <name evidence="4" type="ORF">PR202_gb26878</name>
</gene>
<protein>
    <recommendedName>
        <fullName evidence="3">Glycosyl transferase family 1 domain-containing protein</fullName>
    </recommendedName>
</protein>
<dbReference type="FunFam" id="3.40.50.2000:FF:000169">
    <property type="entry name" value="UDP-Glycosyltransferase superfamily protein"/>
    <property type="match status" value="1"/>
</dbReference>
<keyword evidence="2" id="KW-1133">Transmembrane helix</keyword>
<feature type="domain" description="Glycosyl transferase family 1" evidence="3">
    <location>
        <begin position="276"/>
        <end position="458"/>
    </location>
</feature>
<evidence type="ECO:0000313" key="5">
    <source>
        <dbReference type="Proteomes" id="UP001054889"/>
    </source>
</evidence>
<keyword evidence="1" id="KW-0328">Glycosyltransferase</keyword>
<keyword evidence="5" id="KW-1185">Reference proteome</keyword>
<dbReference type="Gene3D" id="3.40.50.2000">
    <property type="entry name" value="Glycogen Phosphorylase B"/>
    <property type="match status" value="1"/>
</dbReference>
<keyword evidence="2" id="KW-0812">Transmembrane</keyword>
<evidence type="ECO:0000256" key="2">
    <source>
        <dbReference type="SAM" id="Phobius"/>
    </source>
</evidence>
<sequence length="490" mass="53648">MAKPPLSVAAAVAGGRGSAHHRNRLLLLILVAVAASASTAGFLLRGALRDPCDARGDSAALTGAEAAGSPLEFMRSKLVLLVSHELSLSGLDLNPVSHLFILPCIVKPINLYTLFLAGGPLLLMELAFLLRRVGSQVVWITNQRSEETNDITYSLEHKMLNHGVQVQMVLPARGQEAVDAARKADLVILNTAVAGKWLDPVLKDHVPEVLPKILWWIHEMRGHYFKLEYVKHLPFVAGAMIDSHTTAEYWKSRTSDRLNKELMEVAEDSVARRVLREHIRESLGVRNEDILFAIINSVSRGKGQDLFLQAFYQSLQLIQQQKLKVPVLHAVVVGSDLNAQTKFETQLRDFVVKSGIHARVHFVNKTLAVAPYLAAIDVLVQNSQARGECFGRITIEAMAFKLPVLGTAAGGTTEIVVDGSTGLLHPAGKEGVAPLAKNIVRLASHAEQRVAMGKKGYDRVKEMFMEHHMAGRIAAVLKEVLKKSQGHSHS</sequence>
<name>A0AAV5FT00_ELECO</name>
<dbReference type="Pfam" id="PF16994">
    <property type="entry name" value="Glyco_trans_4_5"/>
    <property type="match status" value="1"/>
</dbReference>
<reference evidence="4" key="2">
    <citation type="submission" date="2021-12" db="EMBL/GenBank/DDBJ databases">
        <title>Resequencing data analysis of finger millet.</title>
        <authorList>
            <person name="Hatakeyama M."/>
            <person name="Aluri S."/>
            <person name="Balachadran M.T."/>
            <person name="Sivarajan S.R."/>
            <person name="Poveda L."/>
            <person name="Shimizu-Inatsugi R."/>
            <person name="Schlapbach R."/>
            <person name="Sreeman S.M."/>
            <person name="Shimizu K.K."/>
        </authorList>
    </citation>
    <scope>NUCLEOTIDE SEQUENCE</scope>
</reference>
<dbReference type="Pfam" id="PF00534">
    <property type="entry name" value="Glycos_transf_1"/>
    <property type="match status" value="1"/>
</dbReference>
<dbReference type="Proteomes" id="UP001054889">
    <property type="component" value="Unassembled WGS sequence"/>
</dbReference>
<keyword evidence="2" id="KW-0472">Membrane</keyword>
<accession>A0AAV5FT00</accession>
<proteinExistence type="predicted"/>
<dbReference type="InterPro" id="IPR041693">
    <property type="entry name" value="Glyco_trans_4_5"/>
</dbReference>
<evidence type="ECO:0000256" key="1">
    <source>
        <dbReference type="ARBA" id="ARBA00022676"/>
    </source>
</evidence>